<evidence type="ECO:0000256" key="1">
    <source>
        <dbReference type="ARBA" id="ARBA00022679"/>
    </source>
</evidence>
<dbReference type="InterPro" id="IPR043128">
    <property type="entry name" value="Rev_trsase/Diguanyl_cyclase"/>
</dbReference>
<gene>
    <name evidence="8" type="ORF">PR048_029947</name>
</gene>
<proteinExistence type="predicted"/>
<accession>A0ABQ9G7K2</accession>
<evidence type="ECO:0000256" key="5">
    <source>
        <dbReference type="ARBA" id="ARBA00022801"/>
    </source>
</evidence>
<dbReference type="Gene3D" id="3.10.20.370">
    <property type="match status" value="1"/>
</dbReference>
<dbReference type="PANTHER" id="PTHR37984">
    <property type="entry name" value="PROTEIN CBG26694"/>
    <property type="match status" value="1"/>
</dbReference>
<reference evidence="8 9" key="1">
    <citation type="submission" date="2023-02" db="EMBL/GenBank/DDBJ databases">
        <title>LHISI_Scaffold_Assembly.</title>
        <authorList>
            <person name="Stuart O.P."/>
            <person name="Cleave R."/>
            <person name="Magrath M.J.L."/>
            <person name="Mikheyev A.S."/>
        </authorList>
    </citation>
    <scope>NUCLEOTIDE SEQUENCE [LARGE SCALE GENOMIC DNA]</scope>
    <source>
        <strain evidence="8">Daus_M_001</strain>
        <tissue evidence="8">Leg muscle</tissue>
    </source>
</reference>
<dbReference type="SUPFAM" id="SSF56672">
    <property type="entry name" value="DNA/RNA polymerases"/>
    <property type="match status" value="2"/>
</dbReference>
<keyword evidence="4" id="KW-0255">Endonuclease</keyword>
<keyword evidence="9" id="KW-1185">Reference proteome</keyword>
<organism evidence="8 9">
    <name type="scientific">Dryococelus australis</name>
    <dbReference type="NCBI Taxonomy" id="614101"/>
    <lineage>
        <taxon>Eukaryota</taxon>
        <taxon>Metazoa</taxon>
        <taxon>Ecdysozoa</taxon>
        <taxon>Arthropoda</taxon>
        <taxon>Hexapoda</taxon>
        <taxon>Insecta</taxon>
        <taxon>Pterygota</taxon>
        <taxon>Neoptera</taxon>
        <taxon>Polyneoptera</taxon>
        <taxon>Phasmatodea</taxon>
        <taxon>Verophasmatodea</taxon>
        <taxon>Anareolatae</taxon>
        <taxon>Phasmatidae</taxon>
        <taxon>Eurycanthinae</taxon>
        <taxon>Dryococelus</taxon>
    </lineage>
</organism>
<dbReference type="InterPro" id="IPR050951">
    <property type="entry name" value="Retrovirus_Pol_polyprotein"/>
</dbReference>
<evidence type="ECO:0000313" key="8">
    <source>
        <dbReference type="EMBL" id="KAJ8868431.1"/>
    </source>
</evidence>
<feature type="domain" description="Reverse transcriptase RNase H-like" evidence="7">
    <location>
        <begin position="9"/>
        <end position="96"/>
    </location>
</feature>
<evidence type="ECO:0000256" key="6">
    <source>
        <dbReference type="ARBA" id="ARBA00022918"/>
    </source>
</evidence>
<dbReference type="InterPro" id="IPR041373">
    <property type="entry name" value="RT_RNaseH"/>
</dbReference>
<evidence type="ECO:0000313" key="9">
    <source>
        <dbReference type="Proteomes" id="UP001159363"/>
    </source>
</evidence>
<dbReference type="PANTHER" id="PTHR37984:SF5">
    <property type="entry name" value="PROTEIN NYNRIN-LIKE"/>
    <property type="match status" value="1"/>
</dbReference>
<keyword evidence="5" id="KW-0378">Hydrolase</keyword>
<dbReference type="Pfam" id="PF17917">
    <property type="entry name" value="RT_RNaseH"/>
    <property type="match status" value="2"/>
</dbReference>
<keyword evidence="1" id="KW-0808">Transferase</keyword>
<dbReference type="Gene3D" id="3.30.70.270">
    <property type="match status" value="1"/>
</dbReference>
<keyword evidence="3" id="KW-0540">Nuclease</keyword>
<dbReference type="InterPro" id="IPR043502">
    <property type="entry name" value="DNA/RNA_pol_sf"/>
</dbReference>
<keyword evidence="6" id="KW-0695">RNA-directed DNA polymerase</keyword>
<evidence type="ECO:0000259" key="7">
    <source>
        <dbReference type="Pfam" id="PF17917"/>
    </source>
</evidence>
<comment type="caution">
    <text evidence="8">The sequence shown here is derived from an EMBL/GenBank/DDBJ whole genome shotgun (WGS) entry which is preliminary data.</text>
</comment>
<sequence>MEPVLQFPDFSREFVLTKDASNIALGAVLSQGVIGQDLPVAYAISNLNKPERNYSTIDQELLSIIWNCSIFRLYIHGRKFKIVKDHKPLAYRYPKKVTLGLNRVKFIVYLLCKGHFHIDPDQVAPILNFQRSRTLKDVQQFLCIIGYYSHFNDHYSEIAAPLYILNMKGIEFVWGPNKENALLANVDASSLVLGAVLSQRVECGLAPVAFASRTLSEAEQNLGIYEKEMLACIVGLENFVSYIEHEECDLYTDHQALSWV</sequence>
<feature type="domain" description="Reverse transcriptase RNase H-like" evidence="7">
    <location>
        <begin position="185"/>
        <end position="260"/>
    </location>
</feature>
<name>A0ABQ9G7K2_9NEOP</name>
<keyword evidence="2" id="KW-0548">Nucleotidyltransferase</keyword>
<protein>
    <recommendedName>
        <fullName evidence="7">Reverse transcriptase RNase H-like domain-containing protein</fullName>
    </recommendedName>
</protein>
<dbReference type="Proteomes" id="UP001159363">
    <property type="component" value="Chromosome 13"/>
</dbReference>
<evidence type="ECO:0000256" key="3">
    <source>
        <dbReference type="ARBA" id="ARBA00022722"/>
    </source>
</evidence>
<dbReference type="EMBL" id="JARBHB010000014">
    <property type="protein sequence ID" value="KAJ8868431.1"/>
    <property type="molecule type" value="Genomic_DNA"/>
</dbReference>
<evidence type="ECO:0000256" key="2">
    <source>
        <dbReference type="ARBA" id="ARBA00022695"/>
    </source>
</evidence>
<evidence type="ECO:0000256" key="4">
    <source>
        <dbReference type="ARBA" id="ARBA00022759"/>
    </source>
</evidence>